<proteinExistence type="predicted"/>
<dbReference type="STRING" id="1907939.BKL49_08135"/>
<dbReference type="RefSeq" id="WP_077424376.1">
    <property type="nucleotide sequence ID" value="NZ_MLHQ01000021.1"/>
</dbReference>
<dbReference type="EMBL" id="MLHQ01000021">
    <property type="protein sequence ID" value="OOF58045.1"/>
    <property type="molecule type" value="Genomic_DNA"/>
</dbReference>
<organism evidence="1 2">
    <name type="scientific">Rodentibacter myodis</name>
    <dbReference type="NCBI Taxonomy" id="1907939"/>
    <lineage>
        <taxon>Bacteria</taxon>
        <taxon>Pseudomonadati</taxon>
        <taxon>Pseudomonadota</taxon>
        <taxon>Gammaproteobacteria</taxon>
        <taxon>Pasteurellales</taxon>
        <taxon>Pasteurellaceae</taxon>
        <taxon>Rodentibacter</taxon>
    </lineage>
</organism>
<accession>A0A1V3JN22</accession>
<comment type="caution">
    <text evidence="1">The sequence shown here is derived from an EMBL/GenBank/DDBJ whole genome shotgun (WGS) entry which is preliminary data.</text>
</comment>
<evidence type="ECO:0000313" key="1">
    <source>
        <dbReference type="EMBL" id="OOF58045.1"/>
    </source>
</evidence>
<protein>
    <submittedName>
        <fullName evidence="1">Uncharacterized protein</fullName>
    </submittedName>
</protein>
<dbReference type="AlphaFoldDB" id="A0A1V3JN22"/>
<dbReference type="OrthoDB" id="1437692at2"/>
<evidence type="ECO:0000313" key="2">
    <source>
        <dbReference type="Proteomes" id="UP000188602"/>
    </source>
</evidence>
<sequence>MASNTKKLNKGAQAEELLRFYFLKAGYYVIRSIPYSYENFDITDIDLFLYGRVSALSREKTIVDIKNKKTPQALERIFWVKGLQAALKMDRAVVATTDTRPAVVNYGKEQGVIIVDGHLLKRLEKLSLEYKYRLTDNEFLDLIDEYPFQKIDGGWKNRIINSKRMLILGMNFDHINFWIDNGYFFASQVIDNPDYKQHALRCLYLMCSFVLIGIDFQMKEVSSMDYSERIDFMNEGFTYGAKGRNGTNNAVRNILTLLKSVPQGGGLANQLQLSLDKGFEQLNSNILSEYFSKTEISKSLFDLAREFEVLAMNKEFIHHSSQPNLALKSVLFCLLDYWKIQRSLFEELSV</sequence>
<gene>
    <name evidence="1" type="ORF">BKL49_08135</name>
</gene>
<keyword evidence="2" id="KW-1185">Reference proteome</keyword>
<dbReference type="Proteomes" id="UP000188602">
    <property type="component" value="Unassembled WGS sequence"/>
</dbReference>
<name>A0A1V3JN22_9PAST</name>
<reference evidence="1 2" key="1">
    <citation type="submission" date="2016-10" db="EMBL/GenBank/DDBJ databases">
        <title>Rodentibacter gen. nov. and new species.</title>
        <authorList>
            <person name="Christensen H."/>
        </authorList>
    </citation>
    <scope>NUCLEOTIDE SEQUENCE [LARGE SCALE GENOMIC DNA]</scope>
    <source>
        <strain evidence="1 2">Ac151</strain>
    </source>
</reference>